<dbReference type="Pfam" id="PF06964">
    <property type="entry name" value="Alpha-L-AF_C"/>
    <property type="match status" value="1"/>
</dbReference>
<organism evidence="9">
    <name type="scientific">candidate division TA06 bacterium ADurb.Bin131</name>
    <dbReference type="NCBI Taxonomy" id="1852827"/>
    <lineage>
        <taxon>Bacteria</taxon>
        <taxon>Bacteria division TA06</taxon>
    </lineage>
</organism>
<keyword evidence="5 9" id="KW-0378">Hydrolase</keyword>
<dbReference type="Proteomes" id="UP000485562">
    <property type="component" value="Unassembled WGS sequence"/>
</dbReference>
<name>A0A1V6CE62_UNCT6</name>
<keyword evidence="6" id="KW-0119">Carbohydrate metabolism</keyword>
<dbReference type="InterPro" id="IPR010720">
    <property type="entry name" value="Alpha-L-AF_C"/>
</dbReference>
<comment type="subunit">
    <text evidence="3">Homohexamer; trimer of dimers.</text>
</comment>
<comment type="caution">
    <text evidence="9">The sequence shown here is derived from an EMBL/GenBank/DDBJ whole genome shotgun (WGS) entry which is preliminary data.</text>
</comment>
<dbReference type="PANTHER" id="PTHR43576">
    <property type="entry name" value="ALPHA-L-ARABINOFURANOSIDASE C-RELATED"/>
    <property type="match status" value="1"/>
</dbReference>
<evidence type="ECO:0000259" key="8">
    <source>
        <dbReference type="SMART" id="SM00813"/>
    </source>
</evidence>
<dbReference type="GO" id="GO:0000272">
    <property type="term" value="P:polysaccharide catabolic process"/>
    <property type="evidence" value="ECO:0007669"/>
    <property type="project" value="TreeGrafter"/>
</dbReference>
<reference evidence="9" key="1">
    <citation type="submission" date="2017-02" db="EMBL/GenBank/DDBJ databases">
        <title>Delving into the versatile metabolic prowess of the omnipresent phylum Bacteroidetes.</title>
        <authorList>
            <person name="Nobu M.K."/>
            <person name="Mei R."/>
            <person name="Narihiro T."/>
            <person name="Kuroda K."/>
            <person name="Liu W.-T."/>
        </authorList>
    </citation>
    <scope>NUCLEOTIDE SEQUENCE</scope>
    <source>
        <strain evidence="9">ADurb.Bin131</strain>
    </source>
</reference>
<comment type="catalytic activity">
    <reaction evidence="1">
        <text>Hydrolysis of terminal non-reducing alpha-L-arabinofuranoside residues in alpha-L-arabinosides.</text>
        <dbReference type="EC" id="3.2.1.55"/>
    </reaction>
</comment>
<sequence length="508" mass="58672">MKSYIIIDSSKVIGKKNQNFFGSFIEHVHNCLYPGIFDPQSIFADKNGLRKDVLEEIKKLKLGTIRWPGGNFSSWYHWIDGVGPAKNRKRKLSYADDITREESNLFGTDEYIRFCRETGTQPYITVNAGNGTSLEAANWVEYCNSSGNTFYANLRRENGNIQPFNVKYWEIGNEIYGDWQVGTKNANQYSQTLSEFSKAMKRVDPSINIIAVGMGKHDPDWDRIILDNCWDYIDNISVHIYIGRHEYFDSFGQVFTIADHLRKMEDDIINISQQKQTNHRIGLALSEWGVWYRKGHKDDLDEVYNLKDALVFASSMNLLLRFCRTLDFSHQSMLVNCVGLMRTKPDALVKQTVYYPFILFAKETGDVVLAPEVWSDGFSCKDYRYFPWPTFDVGKDNFQMDESSVPEIHNVPYLDVSATYDSKENKICIIAVNRHPEKTLSASIELRGYRHKDTVSVSVVNGPDIYSINDFDEENVKMEQYQEKIKSDTNLQWDFPAHSITMLKIQNS</sequence>
<proteinExistence type="inferred from homology"/>
<dbReference type="Gene3D" id="3.20.20.80">
    <property type="entry name" value="Glycosidases"/>
    <property type="match status" value="1"/>
</dbReference>
<dbReference type="SUPFAM" id="SSF51445">
    <property type="entry name" value="(Trans)glycosidases"/>
    <property type="match status" value="1"/>
</dbReference>
<gene>
    <name evidence="9" type="primary">abfA_1</name>
    <name evidence="9" type="ORF">BWX89_00110</name>
</gene>
<dbReference type="GO" id="GO:0046373">
    <property type="term" value="P:L-arabinose metabolic process"/>
    <property type="evidence" value="ECO:0007669"/>
    <property type="project" value="InterPro"/>
</dbReference>
<dbReference type="SUPFAM" id="SSF51011">
    <property type="entry name" value="Glycosyl hydrolase domain"/>
    <property type="match status" value="1"/>
</dbReference>
<keyword evidence="7 9" id="KW-0326">Glycosidase</keyword>
<evidence type="ECO:0000256" key="4">
    <source>
        <dbReference type="ARBA" id="ARBA00012670"/>
    </source>
</evidence>
<protein>
    <recommendedName>
        <fullName evidence="4">non-reducing end alpha-L-arabinofuranosidase</fullName>
        <ecNumber evidence="4">3.2.1.55</ecNumber>
    </recommendedName>
</protein>
<dbReference type="InterPro" id="IPR055235">
    <property type="entry name" value="ASD1_cat"/>
</dbReference>
<dbReference type="EMBL" id="MWDQ01000022">
    <property type="protein sequence ID" value="OQB75168.1"/>
    <property type="molecule type" value="Genomic_DNA"/>
</dbReference>
<evidence type="ECO:0000256" key="2">
    <source>
        <dbReference type="ARBA" id="ARBA00007186"/>
    </source>
</evidence>
<dbReference type="PANTHER" id="PTHR43576:SF3">
    <property type="entry name" value="ALPHA-L-ARABINOFURANOSIDASE C"/>
    <property type="match status" value="1"/>
</dbReference>
<feature type="domain" description="Alpha-L-arabinofuranosidase C-terminal" evidence="8">
    <location>
        <begin position="286"/>
        <end position="499"/>
    </location>
</feature>
<accession>A0A1V6CE62</accession>
<dbReference type="AlphaFoldDB" id="A0A1V6CE62"/>
<evidence type="ECO:0000256" key="3">
    <source>
        <dbReference type="ARBA" id="ARBA00011165"/>
    </source>
</evidence>
<dbReference type="Gene3D" id="2.60.40.1180">
    <property type="entry name" value="Golgi alpha-mannosidase II"/>
    <property type="match status" value="1"/>
</dbReference>
<dbReference type="Pfam" id="PF22848">
    <property type="entry name" value="ASD1_dom"/>
    <property type="match status" value="1"/>
</dbReference>
<evidence type="ECO:0000256" key="5">
    <source>
        <dbReference type="ARBA" id="ARBA00022801"/>
    </source>
</evidence>
<dbReference type="EC" id="3.2.1.55" evidence="4"/>
<dbReference type="SMART" id="SM00813">
    <property type="entry name" value="Alpha-L-AF_C"/>
    <property type="match status" value="1"/>
</dbReference>
<evidence type="ECO:0000256" key="6">
    <source>
        <dbReference type="ARBA" id="ARBA00023277"/>
    </source>
</evidence>
<evidence type="ECO:0000256" key="1">
    <source>
        <dbReference type="ARBA" id="ARBA00001462"/>
    </source>
</evidence>
<comment type="similarity">
    <text evidence="2">Belongs to the glycosyl hydrolase 51 family.</text>
</comment>
<evidence type="ECO:0000256" key="7">
    <source>
        <dbReference type="ARBA" id="ARBA00023295"/>
    </source>
</evidence>
<evidence type="ECO:0000313" key="9">
    <source>
        <dbReference type="EMBL" id="OQB75168.1"/>
    </source>
</evidence>
<dbReference type="GO" id="GO:0046556">
    <property type="term" value="F:alpha-L-arabinofuranosidase activity"/>
    <property type="evidence" value="ECO:0007669"/>
    <property type="project" value="UniProtKB-EC"/>
</dbReference>
<dbReference type="InterPro" id="IPR013780">
    <property type="entry name" value="Glyco_hydro_b"/>
</dbReference>
<dbReference type="InterPro" id="IPR017853">
    <property type="entry name" value="GH"/>
</dbReference>